<keyword evidence="2" id="KW-1185">Reference proteome</keyword>
<sequence>MKYHSHLLIFIPPDVDVDDPICYITYWAVLEIFVEINSGVSAELFDAFKGAVTTCLLQPEKLSRTTLQGGDLTYMPN</sequence>
<dbReference type="AlphaFoldDB" id="A0A0A0KE37"/>
<reference evidence="1 2" key="1">
    <citation type="journal article" date="2009" name="Nat. Genet.">
        <title>The genome of the cucumber, Cucumis sativus L.</title>
        <authorList>
            <person name="Huang S."/>
            <person name="Li R."/>
            <person name="Zhang Z."/>
            <person name="Li L."/>
            <person name="Gu X."/>
            <person name="Fan W."/>
            <person name="Lucas W.J."/>
            <person name="Wang X."/>
            <person name="Xie B."/>
            <person name="Ni P."/>
            <person name="Ren Y."/>
            <person name="Zhu H."/>
            <person name="Li J."/>
            <person name="Lin K."/>
            <person name="Jin W."/>
            <person name="Fei Z."/>
            <person name="Li G."/>
            <person name="Staub J."/>
            <person name="Kilian A."/>
            <person name="van der Vossen E.A."/>
            <person name="Wu Y."/>
            <person name="Guo J."/>
            <person name="He J."/>
            <person name="Jia Z."/>
            <person name="Ren Y."/>
            <person name="Tian G."/>
            <person name="Lu Y."/>
            <person name="Ruan J."/>
            <person name="Qian W."/>
            <person name="Wang M."/>
            <person name="Huang Q."/>
            <person name="Li B."/>
            <person name="Xuan Z."/>
            <person name="Cao J."/>
            <person name="Asan"/>
            <person name="Wu Z."/>
            <person name="Zhang J."/>
            <person name="Cai Q."/>
            <person name="Bai Y."/>
            <person name="Zhao B."/>
            <person name="Han Y."/>
            <person name="Li Y."/>
            <person name="Li X."/>
            <person name="Wang S."/>
            <person name="Shi Q."/>
            <person name="Liu S."/>
            <person name="Cho W.K."/>
            <person name="Kim J.Y."/>
            <person name="Xu Y."/>
            <person name="Heller-Uszynska K."/>
            <person name="Miao H."/>
            <person name="Cheng Z."/>
            <person name="Zhang S."/>
            <person name="Wu J."/>
            <person name="Yang Y."/>
            <person name="Kang H."/>
            <person name="Li M."/>
            <person name="Liang H."/>
            <person name="Ren X."/>
            <person name="Shi Z."/>
            <person name="Wen M."/>
            <person name="Jian M."/>
            <person name="Yang H."/>
            <person name="Zhang G."/>
            <person name="Yang Z."/>
            <person name="Chen R."/>
            <person name="Liu S."/>
            <person name="Li J."/>
            <person name="Ma L."/>
            <person name="Liu H."/>
            <person name="Zhou Y."/>
            <person name="Zhao J."/>
            <person name="Fang X."/>
            <person name="Li G."/>
            <person name="Fang L."/>
            <person name="Li Y."/>
            <person name="Liu D."/>
            <person name="Zheng H."/>
            <person name="Zhang Y."/>
            <person name="Qin N."/>
            <person name="Li Z."/>
            <person name="Yang G."/>
            <person name="Yang S."/>
            <person name="Bolund L."/>
            <person name="Kristiansen K."/>
            <person name="Zheng H."/>
            <person name="Li S."/>
            <person name="Zhang X."/>
            <person name="Yang H."/>
            <person name="Wang J."/>
            <person name="Sun R."/>
            <person name="Zhang B."/>
            <person name="Jiang S."/>
            <person name="Wang J."/>
            <person name="Du Y."/>
            <person name="Li S."/>
        </authorList>
    </citation>
    <scope>NUCLEOTIDE SEQUENCE [LARGE SCALE GENOMIC DNA]</scope>
    <source>
        <strain evidence="2">cv. 9930</strain>
    </source>
</reference>
<reference evidence="1 2" key="4">
    <citation type="journal article" date="2011" name="BMC Genomics">
        <title>RNA-Seq improves annotation of protein-coding genes in the cucumber genome.</title>
        <authorList>
            <person name="Li Z."/>
            <person name="Zhang Z."/>
            <person name="Yan P."/>
            <person name="Huang S."/>
            <person name="Fei Z."/>
            <person name="Lin K."/>
        </authorList>
    </citation>
    <scope>NUCLEOTIDE SEQUENCE [LARGE SCALE GENOMIC DNA]</scope>
    <source>
        <strain evidence="2">cv. 9930</strain>
    </source>
</reference>
<evidence type="ECO:0000313" key="1">
    <source>
        <dbReference type="EMBL" id="KGN47089.1"/>
    </source>
</evidence>
<protein>
    <submittedName>
        <fullName evidence="1">Uncharacterized protein</fullName>
    </submittedName>
</protein>
<reference evidence="1 2" key="2">
    <citation type="journal article" date="2009" name="PLoS ONE">
        <title>An integrated genetic and cytogenetic map of the cucumber genome.</title>
        <authorList>
            <person name="Ren Y."/>
            <person name="Zhang Z."/>
            <person name="Liu J."/>
            <person name="Staub J.E."/>
            <person name="Han Y."/>
            <person name="Cheng Z."/>
            <person name="Li X."/>
            <person name="Lu J."/>
            <person name="Miao H."/>
            <person name="Kang H."/>
            <person name="Xie B."/>
            <person name="Gu X."/>
            <person name="Wang X."/>
            <person name="Du Y."/>
            <person name="Jin W."/>
            <person name="Huang S."/>
        </authorList>
    </citation>
    <scope>NUCLEOTIDE SEQUENCE [LARGE SCALE GENOMIC DNA]</scope>
    <source>
        <strain evidence="2">cv. 9930</strain>
    </source>
</reference>
<name>A0A0A0KE37_CUCSA</name>
<dbReference type="EMBL" id="CM002927">
    <property type="protein sequence ID" value="KGN47089.1"/>
    <property type="molecule type" value="Genomic_DNA"/>
</dbReference>
<reference evidence="1 2" key="3">
    <citation type="journal article" date="2010" name="BMC Genomics">
        <title>Transcriptome sequencing and comparative analysis of cucumber flowers with different sex types.</title>
        <authorList>
            <person name="Guo S."/>
            <person name="Zheng Y."/>
            <person name="Joung J.G."/>
            <person name="Liu S."/>
            <person name="Zhang Z."/>
            <person name="Crasta O.R."/>
            <person name="Sobral B.W."/>
            <person name="Xu Y."/>
            <person name="Huang S."/>
            <person name="Fei Z."/>
        </authorList>
    </citation>
    <scope>NUCLEOTIDE SEQUENCE [LARGE SCALE GENOMIC DNA]</scope>
    <source>
        <strain evidence="2">cv. 9930</strain>
    </source>
</reference>
<proteinExistence type="predicted"/>
<dbReference type="Gramene" id="KGN47089">
    <property type="protein sequence ID" value="KGN47089"/>
    <property type="gene ID" value="Csa_6G186360"/>
</dbReference>
<organism evidence="1 2">
    <name type="scientific">Cucumis sativus</name>
    <name type="common">Cucumber</name>
    <dbReference type="NCBI Taxonomy" id="3659"/>
    <lineage>
        <taxon>Eukaryota</taxon>
        <taxon>Viridiplantae</taxon>
        <taxon>Streptophyta</taxon>
        <taxon>Embryophyta</taxon>
        <taxon>Tracheophyta</taxon>
        <taxon>Spermatophyta</taxon>
        <taxon>Magnoliopsida</taxon>
        <taxon>eudicotyledons</taxon>
        <taxon>Gunneridae</taxon>
        <taxon>Pentapetalae</taxon>
        <taxon>rosids</taxon>
        <taxon>fabids</taxon>
        <taxon>Cucurbitales</taxon>
        <taxon>Cucurbitaceae</taxon>
        <taxon>Benincaseae</taxon>
        <taxon>Cucumis</taxon>
    </lineage>
</organism>
<gene>
    <name evidence="1" type="ORF">Csa_6G186360</name>
</gene>
<dbReference type="Proteomes" id="UP000029981">
    <property type="component" value="Chromosome 6"/>
</dbReference>
<accession>A0A0A0KE37</accession>
<evidence type="ECO:0000313" key="2">
    <source>
        <dbReference type="Proteomes" id="UP000029981"/>
    </source>
</evidence>